<dbReference type="AlphaFoldDB" id="A0A3E2GR66"/>
<dbReference type="Pfam" id="PF02100">
    <property type="entry name" value="ODC_AZ"/>
    <property type="match status" value="1"/>
</dbReference>
<evidence type="ECO:0000256" key="6">
    <source>
        <dbReference type="SAM" id="MobiDB-lite"/>
    </source>
</evidence>
<gene>
    <name evidence="7" type="ORF">B7463_g12748</name>
</gene>
<evidence type="ECO:0000313" key="7">
    <source>
        <dbReference type="EMBL" id="RFU23590.1"/>
    </source>
</evidence>
<dbReference type="GO" id="GO:0075523">
    <property type="term" value="P:viral translational frameshifting"/>
    <property type="evidence" value="ECO:0007669"/>
    <property type="project" value="UniProtKB-KW"/>
</dbReference>
<dbReference type="PANTHER" id="PTHR10279">
    <property type="entry name" value="ORNITHINE DECARBOXYLASE ANTIZYME"/>
    <property type="match status" value="1"/>
</dbReference>
<protein>
    <recommendedName>
        <fullName evidence="4">Ornithine decarboxylase antizyme</fullName>
    </recommendedName>
</protein>
<dbReference type="Gene3D" id="3.40.630.60">
    <property type="match status" value="1"/>
</dbReference>
<keyword evidence="5" id="KW-0688">Ribosomal frameshifting</keyword>
<dbReference type="InterPro" id="IPR002993">
    <property type="entry name" value="ODC_AZ"/>
</dbReference>
<sequence>MAPTRNQNRSSTSNRNGEAIARQANILASCYGPSGFPEAMGTPSGIPSPPSSPPLAALTSTNELTLISSPRKRDAEGRRKSRKEGAAYTIRGECERLFCETMKAVFLGEGRAAASGSVVMGASNNYNSNNNASINSHDIGSAGHSPPDEGSVAAYGYFEKHQRYKRNNIDAWLEMWDYVGGASFRGFVGGEGSSKSLFAFFDSSVVGQDLKPSLMALIELAESGFAVSQVVICLDRSIPETDRKALLKSFRWVGFELATLDMWAKDIDVTSKKWLFLGMEV</sequence>
<feature type="non-terminal residue" evidence="7">
    <location>
        <position position="281"/>
    </location>
</feature>
<feature type="non-terminal residue" evidence="7">
    <location>
        <position position="1"/>
    </location>
</feature>
<dbReference type="InterPro" id="IPR016181">
    <property type="entry name" value="Acyl_CoA_acyltransferase"/>
</dbReference>
<evidence type="ECO:0000256" key="2">
    <source>
        <dbReference type="ARBA" id="ARBA00008796"/>
    </source>
</evidence>
<keyword evidence="8" id="KW-1185">Reference proteome</keyword>
<dbReference type="PANTHER" id="PTHR10279:SF10">
    <property type="entry name" value="ORNITHINE DECARBOXYLASE ANTIZYME"/>
    <property type="match status" value="1"/>
</dbReference>
<comment type="function">
    <text evidence="1">Ornithine decarboxylase (ODC) antizyme protein that negatively regulates ODC activity and intracellular polyamine biosynthesis in response to increased intracellular polyamine levels. Binds to ODC monomers, inhibiting the assembly of the functional ODC homodimer, and targets the monomers for ubiquitin-independent proteolytic destruction by the 26S proteasome.</text>
</comment>
<comment type="caution">
    <text evidence="7">The sequence shown here is derived from an EMBL/GenBank/DDBJ whole genome shotgun (WGS) entry which is preliminary data.</text>
</comment>
<evidence type="ECO:0000256" key="5">
    <source>
        <dbReference type="ARBA" id="ARBA00022758"/>
    </source>
</evidence>
<evidence type="ECO:0000256" key="1">
    <source>
        <dbReference type="ARBA" id="ARBA00002307"/>
    </source>
</evidence>
<dbReference type="Proteomes" id="UP000258309">
    <property type="component" value="Unassembled WGS sequence"/>
</dbReference>
<name>A0A3E2GR66_SCYLI</name>
<dbReference type="STRING" id="5539.A0A3E2GR66"/>
<dbReference type="EMBL" id="NCSJ02000737">
    <property type="protein sequence ID" value="RFU23590.1"/>
    <property type="molecule type" value="Genomic_DNA"/>
</dbReference>
<evidence type="ECO:0000313" key="8">
    <source>
        <dbReference type="Proteomes" id="UP000258309"/>
    </source>
</evidence>
<evidence type="ECO:0000256" key="4">
    <source>
        <dbReference type="ARBA" id="ARBA00017712"/>
    </source>
</evidence>
<organism evidence="7 8">
    <name type="scientific">Scytalidium lignicola</name>
    <name type="common">Hyphomycete</name>
    <dbReference type="NCBI Taxonomy" id="5539"/>
    <lineage>
        <taxon>Eukaryota</taxon>
        <taxon>Fungi</taxon>
        <taxon>Dikarya</taxon>
        <taxon>Ascomycota</taxon>
        <taxon>Pezizomycotina</taxon>
        <taxon>Leotiomycetes</taxon>
        <taxon>Leotiomycetes incertae sedis</taxon>
        <taxon>Scytalidium</taxon>
    </lineage>
</organism>
<dbReference type="GO" id="GO:0008073">
    <property type="term" value="F:ornithine decarboxylase inhibitor activity"/>
    <property type="evidence" value="ECO:0007669"/>
    <property type="project" value="InterPro"/>
</dbReference>
<dbReference type="OrthoDB" id="5959761at2759"/>
<comment type="similarity">
    <text evidence="2">Belongs to the ODC antizyme family.</text>
</comment>
<feature type="region of interest" description="Disordered" evidence="6">
    <location>
        <begin position="37"/>
        <end position="84"/>
    </location>
</feature>
<dbReference type="GO" id="GO:0005634">
    <property type="term" value="C:nucleus"/>
    <property type="evidence" value="ECO:0007669"/>
    <property type="project" value="TreeGrafter"/>
</dbReference>
<dbReference type="OMA" id="RLFCETM"/>
<comment type="subunit">
    <text evidence="3">Interacts with ODC and thereby sterically blocks ODC homodimerization.</text>
</comment>
<accession>A0A3E2GR66</accession>
<reference evidence="7 8" key="1">
    <citation type="submission" date="2018-05" db="EMBL/GenBank/DDBJ databases">
        <title>Draft genome sequence of Scytalidium lignicola DSM 105466, a ubiquitous saprotrophic fungus.</title>
        <authorList>
            <person name="Buettner E."/>
            <person name="Gebauer A.M."/>
            <person name="Hofrichter M."/>
            <person name="Liers C."/>
            <person name="Kellner H."/>
        </authorList>
    </citation>
    <scope>NUCLEOTIDE SEQUENCE [LARGE SCALE GENOMIC DNA]</scope>
    <source>
        <strain evidence="7 8">DSM 105466</strain>
    </source>
</reference>
<evidence type="ECO:0000256" key="3">
    <source>
        <dbReference type="ARBA" id="ARBA00011486"/>
    </source>
</evidence>
<dbReference type="GO" id="GO:0005737">
    <property type="term" value="C:cytoplasm"/>
    <property type="evidence" value="ECO:0007669"/>
    <property type="project" value="TreeGrafter"/>
</dbReference>
<dbReference type="InterPro" id="IPR038581">
    <property type="entry name" value="ODC_AZ_sf"/>
</dbReference>
<proteinExistence type="inferred from homology"/>
<dbReference type="GO" id="GO:0045732">
    <property type="term" value="P:positive regulation of protein catabolic process"/>
    <property type="evidence" value="ECO:0007669"/>
    <property type="project" value="TreeGrafter"/>
</dbReference>
<dbReference type="SUPFAM" id="SSF55729">
    <property type="entry name" value="Acyl-CoA N-acyltransferases (Nat)"/>
    <property type="match status" value="1"/>
</dbReference>